<dbReference type="InterPro" id="IPR032795">
    <property type="entry name" value="DUF3741-assoc"/>
</dbReference>
<feature type="region of interest" description="Disordered" evidence="1">
    <location>
        <begin position="1"/>
        <end position="23"/>
    </location>
</feature>
<evidence type="ECO:0000259" key="2">
    <source>
        <dbReference type="Pfam" id="PF14383"/>
    </source>
</evidence>
<evidence type="ECO:0000313" key="4">
    <source>
        <dbReference type="Proteomes" id="UP000823749"/>
    </source>
</evidence>
<dbReference type="EMBL" id="JACTNZ010000013">
    <property type="protein sequence ID" value="KAG5515099.1"/>
    <property type="molecule type" value="Genomic_DNA"/>
</dbReference>
<reference evidence="3 4" key="1">
    <citation type="submission" date="2020-08" db="EMBL/GenBank/DDBJ databases">
        <title>Plant Genome Project.</title>
        <authorList>
            <person name="Zhang R.-G."/>
        </authorList>
    </citation>
    <scope>NUCLEOTIDE SEQUENCE [LARGE SCALE GENOMIC DNA]</scope>
    <source>
        <strain evidence="3">WSP0</strain>
        <tissue evidence="3">Leaf</tissue>
    </source>
</reference>
<evidence type="ECO:0000313" key="3">
    <source>
        <dbReference type="EMBL" id="KAG5515099.1"/>
    </source>
</evidence>
<sequence>MKFLSSTSSSAASTTTSSSASSNRRSLTGILRKLLCFNSLPANPTDQFKDTDPFNSGELDNSMDMEKEEKVEATANPGIVARLMGLESMPQIARCRSMNYDSRRENKGQNRGVNTSLSFRELPTFFDLENDEFFVLSFDSEVENKEFRSKANRSEMGPRKLVKRKGERSKSKFDRRGLSEEKDKENQEPNVVIVADEKINRRINQNVVKQLKPLTQRETSSGRKQRKEKEESVSASKAVEAECSLENSSPVSVLDFSEPITDPQVPTSEGSTSRRKIAAELENCKHSPPSPCNPCTNSTVDVEKRKLVDGKCRGSRRKDKRRQKYVGRRSGEICKIVKGAMMESNWLYKELWKLEDFEGTSADFELQILETMLNELVDQLVETSQKNFSICNTRESCTRFQLN</sequence>
<dbReference type="Pfam" id="PF14383">
    <property type="entry name" value="VARLMGL"/>
    <property type="match status" value="1"/>
</dbReference>
<gene>
    <name evidence="3" type="ORF">RHGRI_036215</name>
</gene>
<dbReference type="Proteomes" id="UP000823749">
    <property type="component" value="Chromosome 13"/>
</dbReference>
<dbReference type="PANTHER" id="PTHR35499:SF1">
    <property type="entry name" value="DUF3741 DOMAIN-CONTAINING PROTEIN"/>
    <property type="match status" value="1"/>
</dbReference>
<evidence type="ECO:0000256" key="1">
    <source>
        <dbReference type="SAM" id="MobiDB-lite"/>
    </source>
</evidence>
<feature type="compositionally biased region" description="Low complexity" evidence="1">
    <location>
        <begin position="1"/>
        <end position="22"/>
    </location>
</feature>
<feature type="region of interest" description="Disordered" evidence="1">
    <location>
        <begin position="210"/>
        <end position="274"/>
    </location>
</feature>
<dbReference type="PANTHER" id="PTHR35499">
    <property type="entry name" value="OS05G0128300 PROTEIN"/>
    <property type="match status" value="1"/>
</dbReference>
<keyword evidence="4" id="KW-1185">Reference proteome</keyword>
<feature type="domain" description="DUF3741" evidence="2">
    <location>
        <begin position="75"/>
        <end position="91"/>
    </location>
</feature>
<organism evidence="3 4">
    <name type="scientific">Rhododendron griersonianum</name>
    <dbReference type="NCBI Taxonomy" id="479676"/>
    <lineage>
        <taxon>Eukaryota</taxon>
        <taxon>Viridiplantae</taxon>
        <taxon>Streptophyta</taxon>
        <taxon>Embryophyta</taxon>
        <taxon>Tracheophyta</taxon>
        <taxon>Spermatophyta</taxon>
        <taxon>Magnoliopsida</taxon>
        <taxon>eudicotyledons</taxon>
        <taxon>Gunneridae</taxon>
        <taxon>Pentapetalae</taxon>
        <taxon>asterids</taxon>
        <taxon>Ericales</taxon>
        <taxon>Ericaceae</taxon>
        <taxon>Ericoideae</taxon>
        <taxon>Rhodoreae</taxon>
        <taxon>Rhododendron</taxon>
    </lineage>
</organism>
<accession>A0AAV6HN47</accession>
<feature type="compositionally biased region" description="Basic and acidic residues" evidence="1">
    <location>
        <begin position="168"/>
        <end position="187"/>
    </location>
</feature>
<feature type="region of interest" description="Disordered" evidence="1">
    <location>
        <begin position="145"/>
        <end position="189"/>
    </location>
</feature>
<proteinExistence type="predicted"/>
<dbReference type="AlphaFoldDB" id="A0AAV6HN47"/>
<name>A0AAV6HN47_9ERIC</name>
<protein>
    <recommendedName>
        <fullName evidence="2">DUF3741 domain-containing protein</fullName>
    </recommendedName>
</protein>
<comment type="caution">
    <text evidence="3">The sequence shown here is derived from an EMBL/GenBank/DDBJ whole genome shotgun (WGS) entry which is preliminary data.</text>
</comment>
<feature type="compositionally biased region" description="Basic and acidic residues" evidence="1">
    <location>
        <begin position="145"/>
        <end position="158"/>
    </location>
</feature>